<dbReference type="PANTHER" id="PTHR36531:SF6">
    <property type="entry name" value="DNA REPLICATION ATP-DEPENDENT HELICASE_NUCLEASE DNA2"/>
    <property type="match status" value="1"/>
</dbReference>
<dbReference type="EC" id="3.1.12.1" evidence="3 13"/>
<evidence type="ECO:0000256" key="4">
    <source>
        <dbReference type="ARBA" id="ARBA00020049"/>
    </source>
</evidence>
<evidence type="ECO:0000313" key="15">
    <source>
        <dbReference type="EMBL" id="EYF05345.1"/>
    </source>
</evidence>
<name>A0A017T950_9BACT</name>
<keyword evidence="11 13" id="KW-0051">Antiviral defense</keyword>
<dbReference type="InterPro" id="IPR022765">
    <property type="entry name" value="Dna2/Cas4_DUF83"/>
</dbReference>
<comment type="cofactor">
    <cofactor evidence="13">
        <name>iron-sulfur cluster</name>
        <dbReference type="ChEBI" id="CHEBI:30408"/>
    </cofactor>
</comment>
<evidence type="ECO:0000256" key="3">
    <source>
        <dbReference type="ARBA" id="ARBA00012768"/>
    </source>
</evidence>
<comment type="cofactor">
    <cofactor evidence="13">
        <name>Mg(2+)</name>
        <dbReference type="ChEBI" id="CHEBI:18420"/>
    </cofactor>
    <cofactor evidence="13">
        <name>Mn(2+)</name>
        <dbReference type="ChEBI" id="CHEBI:29035"/>
    </cofactor>
    <text evidence="13">Mg(2+) or Mn(2+) required for ssDNA cleavage activity.</text>
</comment>
<evidence type="ECO:0000256" key="2">
    <source>
        <dbReference type="ARBA" id="ARBA00009189"/>
    </source>
</evidence>
<dbReference type="GO" id="GO:0046872">
    <property type="term" value="F:metal ion binding"/>
    <property type="evidence" value="ECO:0007669"/>
    <property type="project" value="UniProtKB-KW"/>
</dbReference>
<keyword evidence="7 13" id="KW-0378">Hydrolase</keyword>
<sequence>MTQALSETDALVALSGLQHLVFCERQAALIHVEQVWREDGATAAGRVLHERADLPGGERRRGVRVERSVMLCSRRLGVYGRADAVEYHPDRAVPGGHRPFPVEYKRGKQKHLLADQVQLCAQAMCLEEMHALDVLRGALFYGESHRRVEVTFDPALREATASAARRLHQLVAERLVPAVAEAPRCRKCSLAPSCLPSVTAAPDRARRYLQTLIPDP</sequence>
<keyword evidence="12 13" id="KW-0464">Manganese</keyword>
<dbReference type="GO" id="GO:0004527">
    <property type="term" value="F:exonuclease activity"/>
    <property type="evidence" value="ECO:0007669"/>
    <property type="project" value="UniProtKB-KW"/>
</dbReference>
<evidence type="ECO:0000256" key="12">
    <source>
        <dbReference type="ARBA" id="ARBA00023211"/>
    </source>
</evidence>
<comment type="similarity">
    <text evidence="2 13">Belongs to the CRISPR-associated exonuclease Cas4 family.</text>
</comment>
<dbReference type="RefSeq" id="WP_044241836.1">
    <property type="nucleotide sequence ID" value="NZ_ASRX01000024.1"/>
</dbReference>
<dbReference type="STRING" id="1192034.CAP_3262"/>
<evidence type="ECO:0000256" key="11">
    <source>
        <dbReference type="ARBA" id="ARBA00023118"/>
    </source>
</evidence>
<evidence type="ECO:0000256" key="5">
    <source>
        <dbReference type="ARBA" id="ARBA00022722"/>
    </source>
</evidence>
<keyword evidence="5 13" id="KW-0540">Nuclease</keyword>
<comment type="cofactor">
    <cofactor evidence="1">
        <name>[4Fe-4S] cluster</name>
        <dbReference type="ChEBI" id="CHEBI:49883"/>
    </cofactor>
</comment>
<dbReference type="InterPro" id="IPR011604">
    <property type="entry name" value="PDDEXK-like_dom_sf"/>
</dbReference>
<keyword evidence="16" id="KW-1185">Reference proteome</keyword>
<evidence type="ECO:0000256" key="6">
    <source>
        <dbReference type="ARBA" id="ARBA00022723"/>
    </source>
</evidence>
<evidence type="ECO:0000313" key="16">
    <source>
        <dbReference type="Proteomes" id="UP000019678"/>
    </source>
</evidence>
<feature type="domain" description="DUF83" evidence="14">
    <location>
        <begin position="16"/>
        <end position="195"/>
    </location>
</feature>
<reference evidence="15 16" key="1">
    <citation type="submission" date="2013-05" db="EMBL/GenBank/DDBJ databases">
        <title>Genome assembly of Chondromyces apiculatus DSM 436.</title>
        <authorList>
            <person name="Sharma G."/>
            <person name="Khatri I."/>
            <person name="Kaur C."/>
            <person name="Mayilraj S."/>
            <person name="Subramanian S."/>
        </authorList>
    </citation>
    <scope>NUCLEOTIDE SEQUENCE [LARGE SCALE GENOMIC DNA]</scope>
    <source>
        <strain evidence="15 16">DSM 436</strain>
    </source>
</reference>
<dbReference type="OrthoDB" id="9781776at2"/>
<dbReference type="EMBL" id="ASRX01000024">
    <property type="protein sequence ID" value="EYF05345.1"/>
    <property type="molecule type" value="Genomic_DNA"/>
</dbReference>
<organism evidence="15 16">
    <name type="scientific">Chondromyces apiculatus DSM 436</name>
    <dbReference type="NCBI Taxonomy" id="1192034"/>
    <lineage>
        <taxon>Bacteria</taxon>
        <taxon>Pseudomonadati</taxon>
        <taxon>Myxococcota</taxon>
        <taxon>Polyangia</taxon>
        <taxon>Polyangiales</taxon>
        <taxon>Polyangiaceae</taxon>
        <taxon>Chondromyces</taxon>
    </lineage>
</organism>
<dbReference type="GO" id="GO:0051607">
    <property type="term" value="P:defense response to virus"/>
    <property type="evidence" value="ECO:0007669"/>
    <property type="project" value="UniProtKB-KW"/>
</dbReference>
<keyword evidence="10 13" id="KW-0411">Iron-sulfur</keyword>
<evidence type="ECO:0000259" key="14">
    <source>
        <dbReference type="Pfam" id="PF01930"/>
    </source>
</evidence>
<evidence type="ECO:0000256" key="7">
    <source>
        <dbReference type="ARBA" id="ARBA00022801"/>
    </source>
</evidence>
<dbReference type="eggNOG" id="COG1468">
    <property type="taxonomic scope" value="Bacteria"/>
</dbReference>
<evidence type="ECO:0000256" key="9">
    <source>
        <dbReference type="ARBA" id="ARBA00023004"/>
    </source>
</evidence>
<dbReference type="Gene3D" id="3.90.320.10">
    <property type="match status" value="1"/>
</dbReference>
<dbReference type="GO" id="GO:0051536">
    <property type="term" value="F:iron-sulfur cluster binding"/>
    <property type="evidence" value="ECO:0007669"/>
    <property type="project" value="UniProtKB-KW"/>
</dbReference>
<dbReference type="PANTHER" id="PTHR36531">
    <property type="entry name" value="CRISPR-ASSOCIATED EXONUCLEASE CAS4"/>
    <property type="match status" value="1"/>
</dbReference>
<evidence type="ECO:0000256" key="10">
    <source>
        <dbReference type="ARBA" id="ARBA00023014"/>
    </source>
</evidence>
<dbReference type="InterPro" id="IPR013343">
    <property type="entry name" value="CRISPR-assoc_prot_Cas4"/>
</dbReference>
<keyword evidence="8 13" id="KW-0269">Exonuclease</keyword>
<dbReference type="InterPro" id="IPR051827">
    <property type="entry name" value="Cas4_exonuclease"/>
</dbReference>
<keyword evidence="9 13" id="KW-0408">Iron</keyword>
<dbReference type="AlphaFoldDB" id="A0A017T950"/>
<comment type="function">
    <text evidence="13">CRISPR (clustered regularly interspaced short palindromic repeat) is an adaptive immune system that provides protection against mobile genetic elements (viruses, transposable elements and conjugative plasmids). CRISPR clusters contain sequences complementary to antecedent mobile elements and target invading nucleic acids. CRISPR clusters are transcribed and processed into CRISPR RNA (crRNA).</text>
</comment>
<protein>
    <recommendedName>
        <fullName evidence="4 13">CRISPR-associated exonuclease Cas4</fullName>
        <ecNumber evidence="3 13">3.1.12.1</ecNumber>
    </recommendedName>
</protein>
<accession>A0A017T950</accession>
<evidence type="ECO:0000256" key="13">
    <source>
        <dbReference type="RuleBase" id="RU365022"/>
    </source>
</evidence>
<dbReference type="NCBIfam" id="TIGR00372">
    <property type="entry name" value="cas4"/>
    <property type="match status" value="1"/>
</dbReference>
<dbReference type="Proteomes" id="UP000019678">
    <property type="component" value="Unassembled WGS sequence"/>
</dbReference>
<proteinExistence type="inferred from homology"/>
<gene>
    <name evidence="15" type="ORF">CAP_3262</name>
</gene>
<evidence type="ECO:0000256" key="1">
    <source>
        <dbReference type="ARBA" id="ARBA00001966"/>
    </source>
</evidence>
<keyword evidence="6 13" id="KW-0479">Metal-binding</keyword>
<evidence type="ECO:0000256" key="8">
    <source>
        <dbReference type="ARBA" id="ARBA00022839"/>
    </source>
</evidence>
<comment type="caution">
    <text evidence="15">The sequence shown here is derived from an EMBL/GenBank/DDBJ whole genome shotgun (WGS) entry which is preliminary data.</text>
</comment>
<dbReference type="Pfam" id="PF01930">
    <property type="entry name" value="Cas_Cas4"/>
    <property type="match status" value="1"/>
</dbReference>